<name>A0ABR8JRI4_9BACT</name>
<reference evidence="3 4" key="1">
    <citation type="submission" date="2020-09" db="EMBL/GenBank/DDBJ databases">
        <authorList>
            <person name="Kim M.K."/>
        </authorList>
    </citation>
    <scope>NUCLEOTIDE SEQUENCE [LARGE SCALE GENOMIC DNA]</scope>
    <source>
        <strain evidence="3 4">BT189</strain>
    </source>
</reference>
<keyword evidence="4" id="KW-1185">Reference proteome</keyword>
<dbReference type="Pfam" id="PF09992">
    <property type="entry name" value="NAGPA"/>
    <property type="match status" value="1"/>
</dbReference>
<feature type="domain" description="Phosphodiester glycosidase" evidence="2">
    <location>
        <begin position="68"/>
        <end position="212"/>
    </location>
</feature>
<dbReference type="RefSeq" id="WP_190922430.1">
    <property type="nucleotide sequence ID" value="NZ_JACXAC010000001.1"/>
</dbReference>
<evidence type="ECO:0000313" key="3">
    <source>
        <dbReference type="EMBL" id="MBD2721172.1"/>
    </source>
</evidence>
<dbReference type="Proteomes" id="UP000606003">
    <property type="component" value="Unassembled WGS sequence"/>
</dbReference>
<keyword evidence="3" id="KW-0378">Hydrolase</keyword>
<evidence type="ECO:0000256" key="1">
    <source>
        <dbReference type="SAM" id="SignalP"/>
    </source>
</evidence>
<protein>
    <submittedName>
        <fullName evidence="3">Phosphodiester glycosidase family protein</fullName>
    </submittedName>
</protein>
<sequence>MNLLRKCSLLGLLVGLVGACSSHTAQEVRLEGRTTVAGHQYSVFHPQGLAIRVVTVRPDAADSRNQLSVAAAYTDLDTDQPLDLLVCNGRVLQPKATVWFLDGALTVVGDSLTIVRIPHKQSVPGAELERVRQQHGTLLLQELLVFEGRNVHADGGSVFQRRALVQLANRQFAVVESVSDYLTMKQFGDDLLELGARKALYLDMGGWDEGWYRAGSQVVKLGRRRTDTARQSNWLVFARRPAEK</sequence>
<evidence type="ECO:0000259" key="2">
    <source>
        <dbReference type="Pfam" id="PF09992"/>
    </source>
</evidence>
<proteinExistence type="predicted"/>
<dbReference type="GO" id="GO:0016798">
    <property type="term" value="F:hydrolase activity, acting on glycosyl bonds"/>
    <property type="evidence" value="ECO:0007669"/>
    <property type="project" value="UniProtKB-KW"/>
</dbReference>
<feature type="chain" id="PRO_5045203650" evidence="1">
    <location>
        <begin position="26"/>
        <end position="244"/>
    </location>
</feature>
<keyword evidence="3" id="KW-0326">Glycosidase</keyword>
<dbReference type="EMBL" id="JACXAC010000001">
    <property type="protein sequence ID" value="MBD2721172.1"/>
    <property type="molecule type" value="Genomic_DNA"/>
</dbReference>
<feature type="signal peptide" evidence="1">
    <location>
        <begin position="1"/>
        <end position="25"/>
    </location>
</feature>
<gene>
    <name evidence="3" type="ORF">IC234_03460</name>
</gene>
<dbReference type="InterPro" id="IPR018711">
    <property type="entry name" value="NAGPA"/>
</dbReference>
<evidence type="ECO:0000313" key="4">
    <source>
        <dbReference type="Proteomes" id="UP000606003"/>
    </source>
</evidence>
<comment type="caution">
    <text evidence="3">The sequence shown here is derived from an EMBL/GenBank/DDBJ whole genome shotgun (WGS) entry which is preliminary data.</text>
</comment>
<accession>A0ABR8JRI4</accession>
<keyword evidence="1" id="KW-0732">Signal</keyword>
<organism evidence="3 4">
    <name type="scientific">Hymenobacter armeniacus</name>
    <dbReference type="NCBI Taxonomy" id="2771358"/>
    <lineage>
        <taxon>Bacteria</taxon>
        <taxon>Pseudomonadati</taxon>
        <taxon>Bacteroidota</taxon>
        <taxon>Cytophagia</taxon>
        <taxon>Cytophagales</taxon>
        <taxon>Hymenobacteraceae</taxon>
        <taxon>Hymenobacter</taxon>
    </lineage>
</organism>
<dbReference type="PROSITE" id="PS51257">
    <property type="entry name" value="PROKAR_LIPOPROTEIN"/>
    <property type="match status" value="1"/>
</dbReference>